<dbReference type="InterPro" id="IPR000407">
    <property type="entry name" value="GDA1_CD39_NTPase"/>
</dbReference>
<evidence type="ECO:0000313" key="3">
    <source>
        <dbReference type="EMBL" id="CAH0536231.1"/>
    </source>
</evidence>
<feature type="chain" id="PRO_5047198034" description="GDA1/CD39 (Nucleoside phosphatase) family protein" evidence="2">
    <location>
        <begin position="22"/>
        <end position="364"/>
    </location>
</feature>
<sequence>MKKLTAAISAALLLSPLSAFAENTLVIDAGSSGSRLYDYQYHYDTERNGFPTIDSSDSTKVSGGIQDVSSTDLDAYLTELFANVSGSPERIDFYSTAGMRLISAPQRDETNASVKSWIETRYPAATVSVKTISGQTEGAYAWLAANYLNGALESESETKGIMDLGGASTQITFEQDGPDSITVNSGNHSYQLSSTSFLGMGQDQALGQFMNDPYCFPEGYTLPNGELGNGGFDGCVEHTNKLIQKVHGVKSKVGLKMPVQDFYSIAGFYYTAGELNLTDNFSIANLAVEGKKFCKSDWNSLTDGSAGYAVNDYLYTYCFNAAYQYTLLSRGYQMTDANNAIAPTKKINDQSISWTLGPILSPTL</sequence>
<evidence type="ECO:0000256" key="2">
    <source>
        <dbReference type="SAM" id="SignalP"/>
    </source>
</evidence>
<dbReference type="PANTHER" id="PTHR11782">
    <property type="entry name" value="ADENOSINE/GUANOSINE DIPHOSPHATASE"/>
    <property type="match status" value="1"/>
</dbReference>
<keyword evidence="1" id="KW-0378">Hydrolase</keyword>
<dbReference type="Pfam" id="PF01150">
    <property type="entry name" value="GDA1_CD39"/>
    <property type="match status" value="2"/>
</dbReference>
<proteinExistence type="predicted"/>
<dbReference type="Proteomes" id="UP000838748">
    <property type="component" value="Unassembled WGS sequence"/>
</dbReference>
<dbReference type="Gene3D" id="3.30.420.150">
    <property type="entry name" value="Exopolyphosphatase. Domain 2"/>
    <property type="match status" value="1"/>
</dbReference>
<gene>
    <name evidence="3" type="ORF">VMF7928_00285</name>
</gene>
<reference evidence="3" key="1">
    <citation type="submission" date="2021-11" db="EMBL/GenBank/DDBJ databases">
        <authorList>
            <person name="Rodrigo-Torres L."/>
            <person name="Arahal R. D."/>
            <person name="Lucena T."/>
        </authorList>
    </citation>
    <scope>NUCLEOTIDE SEQUENCE</scope>
    <source>
        <strain evidence="3">CECT 7928</strain>
    </source>
</reference>
<feature type="signal peptide" evidence="2">
    <location>
        <begin position="1"/>
        <end position="21"/>
    </location>
</feature>
<dbReference type="Gene3D" id="3.30.420.40">
    <property type="match status" value="1"/>
</dbReference>
<dbReference type="PANTHER" id="PTHR11782:SF83">
    <property type="entry name" value="GUANOSINE-DIPHOSPHATASE"/>
    <property type="match status" value="1"/>
</dbReference>
<dbReference type="PROSITE" id="PS01238">
    <property type="entry name" value="GDA1_CD39_NTPASE"/>
    <property type="match status" value="1"/>
</dbReference>
<accession>A0ABM8ZZ06</accession>
<name>A0ABM8ZZ06_9VIBR</name>
<dbReference type="RefSeq" id="WP_237359708.1">
    <property type="nucleotide sequence ID" value="NZ_CAKLDM010000001.1"/>
</dbReference>
<evidence type="ECO:0000313" key="4">
    <source>
        <dbReference type="Proteomes" id="UP000838748"/>
    </source>
</evidence>
<keyword evidence="2" id="KW-0732">Signal</keyword>
<evidence type="ECO:0008006" key="5">
    <source>
        <dbReference type="Google" id="ProtNLM"/>
    </source>
</evidence>
<evidence type="ECO:0000256" key="1">
    <source>
        <dbReference type="ARBA" id="ARBA00022801"/>
    </source>
</evidence>
<protein>
    <recommendedName>
        <fullName evidence="5">GDA1/CD39 (Nucleoside phosphatase) family protein</fullName>
    </recommendedName>
</protein>
<organism evidence="3 4">
    <name type="scientific">Vibrio marisflavi CECT 7928</name>
    <dbReference type="NCBI Taxonomy" id="634439"/>
    <lineage>
        <taxon>Bacteria</taxon>
        <taxon>Pseudomonadati</taxon>
        <taxon>Pseudomonadota</taxon>
        <taxon>Gammaproteobacteria</taxon>
        <taxon>Vibrionales</taxon>
        <taxon>Vibrionaceae</taxon>
        <taxon>Vibrio</taxon>
    </lineage>
</organism>
<dbReference type="EMBL" id="CAKLDM010000001">
    <property type="protein sequence ID" value="CAH0536231.1"/>
    <property type="molecule type" value="Genomic_DNA"/>
</dbReference>
<comment type="caution">
    <text evidence="3">The sequence shown here is derived from an EMBL/GenBank/DDBJ whole genome shotgun (WGS) entry which is preliminary data.</text>
</comment>
<keyword evidence="4" id="KW-1185">Reference proteome</keyword>